<reference evidence="1" key="1">
    <citation type="submission" date="2020-05" db="EMBL/GenBank/DDBJ databases">
        <authorList>
            <person name="Chiriac C."/>
            <person name="Salcher M."/>
            <person name="Ghai R."/>
            <person name="Kavagutti S V."/>
        </authorList>
    </citation>
    <scope>NUCLEOTIDE SEQUENCE</scope>
</reference>
<gene>
    <name evidence="1" type="ORF">UFOPK3342_00026</name>
</gene>
<dbReference type="InterPro" id="IPR008554">
    <property type="entry name" value="Glutaredoxin-like"/>
</dbReference>
<proteinExistence type="predicted"/>
<sequence length="84" mass="9980">MSEVVSIYSRHGCHLCEVALEVLDSMKTELGYTIETIYIDGDRELERLYGEQIPVIHIDGQHHDFWRVDPERFRSSLETHRQHR</sequence>
<dbReference type="EMBL" id="CAFBLH010000001">
    <property type="protein sequence ID" value="CAB4855137.1"/>
    <property type="molecule type" value="Genomic_DNA"/>
</dbReference>
<dbReference type="Pfam" id="PF05768">
    <property type="entry name" value="Glrx-like"/>
    <property type="match status" value="1"/>
</dbReference>
<name>A0A6J7CAM9_9ZZZZ</name>
<dbReference type="InterPro" id="IPR052565">
    <property type="entry name" value="Glutaredoxin-like_YDR286C"/>
</dbReference>
<dbReference type="PANTHER" id="PTHR33558:SF1">
    <property type="entry name" value="GLUTAREDOXIN-LIKE PROTEIN C5ORF63 HOMOLOG"/>
    <property type="match status" value="1"/>
</dbReference>
<dbReference type="Gene3D" id="3.40.30.10">
    <property type="entry name" value="Glutaredoxin"/>
    <property type="match status" value="1"/>
</dbReference>
<accession>A0A6J7CAM9</accession>
<organism evidence="1">
    <name type="scientific">freshwater metagenome</name>
    <dbReference type="NCBI Taxonomy" id="449393"/>
    <lineage>
        <taxon>unclassified sequences</taxon>
        <taxon>metagenomes</taxon>
        <taxon>ecological metagenomes</taxon>
    </lineage>
</organism>
<dbReference type="SUPFAM" id="SSF52833">
    <property type="entry name" value="Thioredoxin-like"/>
    <property type="match status" value="1"/>
</dbReference>
<dbReference type="AlphaFoldDB" id="A0A6J7CAM9"/>
<evidence type="ECO:0000313" key="1">
    <source>
        <dbReference type="EMBL" id="CAB4855137.1"/>
    </source>
</evidence>
<dbReference type="InterPro" id="IPR036249">
    <property type="entry name" value="Thioredoxin-like_sf"/>
</dbReference>
<dbReference type="PANTHER" id="PTHR33558">
    <property type="entry name" value="GLUTAREDOXIN-LIKE PROTEIN C5ORF63 HOMOLOG"/>
    <property type="match status" value="1"/>
</dbReference>
<protein>
    <submittedName>
        <fullName evidence="1">Unannotated protein</fullName>
    </submittedName>
</protein>